<accession>A0A0F9DQ99</accession>
<gene>
    <name evidence="1" type="ORF">LCGC14_2170920</name>
</gene>
<comment type="caution">
    <text evidence="1">The sequence shown here is derived from an EMBL/GenBank/DDBJ whole genome shotgun (WGS) entry which is preliminary data.</text>
</comment>
<sequence length="119" mass="13285">MKKCLSVLVILVLFCSISLVASAGTETTGRGIYKTPIAPLTTWLNTNDDFLHGHNYEQYQPRFELGLMGDVIFYREEILSIPYALGVQSHYDFNNANWGAYGKVSVDLSSMVKGFLGQK</sequence>
<dbReference type="EMBL" id="LAZR01028027">
    <property type="protein sequence ID" value="KKL63859.1"/>
    <property type="molecule type" value="Genomic_DNA"/>
</dbReference>
<organism evidence="1">
    <name type="scientific">marine sediment metagenome</name>
    <dbReference type="NCBI Taxonomy" id="412755"/>
    <lineage>
        <taxon>unclassified sequences</taxon>
        <taxon>metagenomes</taxon>
        <taxon>ecological metagenomes</taxon>
    </lineage>
</organism>
<name>A0A0F9DQ99_9ZZZZ</name>
<evidence type="ECO:0000313" key="1">
    <source>
        <dbReference type="EMBL" id="KKL63859.1"/>
    </source>
</evidence>
<dbReference type="AlphaFoldDB" id="A0A0F9DQ99"/>
<proteinExistence type="predicted"/>
<protein>
    <submittedName>
        <fullName evidence="1">Uncharacterized protein</fullName>
    </submittedName>
</protein>
<reference evidence="1" key="1">
    <citation type="journal article" date="2015" name="Nature">
        <title>Complex archaea that bridge the gap between prokaryotes and eukaryotes.</title>
        <authorList>
            <person name="Spang A."/>
            <person name="Saw J.H."/>
            <person name="Jorgensen S.L."/>
            <person name="Zaremba-Niedzwiedzka K."/>
            <person name="Martijn J."/>
            <person name="Lind A.E."/>
            <person name="van Eijk R."/>
            <person name="Schleper C."/>
            <person name="Guy L."/>
            <person name="Ettema T.J."/>
        </authorList>
    </citation>
    <scope>NUCLEOTIDE SEQUENCE</scope>
</reference>